<feature type="region of interest" description="Disordered" evidence="1">
    <location>
        <begin position="118"/>
        <end position="218"/>
    </location>
</feature>
<feature type="compositionally biased region" description="Basic and acidic residues" evidence="1">
    <location>
        <begin position="183"/>
        <end position="193"/>
    </location>
</feature>
<gene>
    <name evidence="2" type="ORF">EHS25_002307</name>
</gene>
<dbReference type="Proteomes" id="UP000279259">
    <property type="component" value="Unassembled WGS sequence"/>
</dbReference>
<dbReference type="AlphaFoldDB" id="A0A427YDG5"/>
<keyword evidence="3" id="KW-1185">Reference proteome</keyword>
<comment type="caution">
    <text evidence="2">The sequence shown here is derived from an EMBL/GenBank/DDBJ whole genome shotgun (WGS) entry which is preliminary data.</text>
</comment>
<protein>
    <submittedName>
        <fullName evidence="2">Uncharacterized protein</fullName>
    </submittedName>
</protein>
<dbReference type="PANTHER" id="PTHR28674:SF1">
    <property type="entry name" value="NOP PROTEIN CHAPERONE 1"/>
    <property type="match status" value="1"/>
</dbReference>
<proteinExistence type="predicted"/>
<dbReference type="EMBL" id="RSCD01000014">
    <property type="protein sequence ID" value="RSH89195.1"/>
    <property type="molecule type" value="Genomic_DNA"/>
</dbReference>
<dbReference type="PANTHER" id="PTHR28674">
    <property type="entry name" value="SIMILAR TO DNA SEGMENT, CHR 10, WAYNE STATE UNIVERSITY 102,-EXPRESSED"/>
    <property type="match status" value="1"/>
</dbReference>
<dbReference type="STRING" id="1890683.A0A427YDG5"/>
<dbReference type="Pfam" id="PF15370">
    <property type="entry name" value="NOPCHAP1"/>
    <property type="match status" value="1"/>
</dbReference>
<organism evidence="2 3">
    <name type="scientific">Saitozyma podzolica</name>
    <dbReference type="NCBI Taxonomy" id="1890683"/>
    <lineage>
        <taxon>Eukaryota</taxon>
        <taxon>Fungi</taxon>
        <taxon>Dikarya</taxon>
        <taxon>Basidiomycota</taxon>
        <taxon>Agaricomycotina</taxon>
        <taxon>Tremellomycetes</taxon>
        <taxon>Tremellales</taxon>
        <taxon>Trimorphomycetaceae</taxon>
        <taxon>Saitozyma</taxon>
    </lineage>
</organism>
<dbReference type="GO" id="GO:0062064">
    <property type="term" value="F:box C/D methylation guide snoRNP complex binding"/>
    <property type="evidence" value="ECO:0007669"/>
    <property type="project" value="TreeGrafter"/>
</dbReference>
<dbReference type="GO" id="GO:0000492">
    <property type="term" value="P:box C/D snoRNP assembly"/>
    <property type="evidence" value="ECO:0007669"/>
    <property type="project" value="InterPro"/>
</dbReference>
<evidence type="ECO:0000256" key="1">
    <source>
        <dbReference type="SAM" id="MobiDB-lite"/>
    </source>
</evidence>
<name>A0A427YDG5_9TREE</name>
<evidence type="ECO:0000313" key="3">
    <source>
        <dbReference type="Proteomes" id="UP000279259"/>
    </source>
</evidence>
<feature type="region of interest" description="Disordered" evidence="1">
    <location>
        <begin position="1"/>
        <end position="20"/>
    </location>
</feature>
<dbReference type="InterPro" id="IPR027921">
    <property type="entry name" value="NOPCHAP1"/>
</dbReference>
<accession>A0A427YDG5</accession>
<dbReference type="OrthoDB" id="1112980at2759"/>
<evidence type="ECO:0000313" key="2">
    <source>
        <dbReference type="EMBL" id="RSH89195.1"/>
    </source>
</evidence>
<feature type="compositionally biased region" description="Acidic residues" evidence="1">
    <location>
        <begin position="133"/>
        <end position="163"/>
    </location>
</feature>
<reference evidence="2 3" key="1">
    <citation type="submission" date="2018-11" db="EMBL/GenBank/DDBJ databases">
        <title>Genome sequence of Saitozyma podzolica DSM 27192.</title>
        <authorList>
            <person name="Aliyu H."/>
            <person name="Gorte O."/>
            <person name="Ochsenreither K."/>
        </authorList>
    </citation>
    <scope>NUCLEOTIDE SEQUENCE [LARGE SCALE GENOMIC DNA]</scope>
    <source>
        <strain evidence="2 3">DSM 27192</strain>
    </source>
</reference>
<sequence length="218" mass="22764">MTPQRERLDVESPEGRQDRLGRLLSGVVTTSPTSPAAPGVILGSGPTPGARGVLETFPVAESSALARARAFLPLMQQSNVELMARKAENPDAVDIEHTEGQDKVIMMDLGLGVFDAPGGVEGMPVRDIPEGYGDGDDDEDDEDEDDSSDEEADEEGDEDMSDETDGRGNVGGGSTGSSDSSSESERDAEEAATKPRGAAESGGPQTGGEDTAKVQRNR</sequence>